<feature type="transmembrane region" description="Helical" evidence="1">
    <location>
        <begin position="313"/>
        <end position="335"/>
    </location>
</feature>
<dbReference type="InterPro" id="IPR052529">
    <property type="entry name" value="Bact_Transport_Assoc"/>
</dbReference>
<feature type="domain" description="Heparan-alpha-glucosaminide N-acetyltransferase catalytic" evidence="2">
    <location>
        <begin position="9"/>
        <end position="211"/>
    </location>
</feature>
<feature type="transmembrane region" description="Helical" evidence="1">
    <location>
        <begin position="347"/>
        <end position="367"/>
    </location>
</feature>
<dbReference type="PANTHER" id="PTHR30590:SF3">
    <property type="entry name" value="HYPOTHETICAL MEMBRANE SPANNING PROTEIN"/>
    <property type="match status" value="1"/>
</dbReference>
<gene>
    <name evidence="3" type="ORF">MNQ99_12555</name>
</gene>
<keyword evidence="1" id="KW-0472">Membrane</keyword>
<evidence type="ECO:0000256" key="1">
    <source>
        <dbReference type="SAM" id="Phobius"/>
    </source>
</evidence>
<feature type="transmembrane region" description="Helical" evidence="1">
    <location>
        <begin position="79"/>
        <end position="101"/>
    </location>
</feature>
<reference evidence="3 4" key="1">
    <citation type="submission" date="2022-03" db="EMBL/GenBank/DDBJ databases">
        <title>Isotopic signatures of nitrous oxide derived from detoxification processes.</title>
        <authorList>
            <person name="Behrendt U."/>
            <person name="Buchen C."/>
            <person name="Well R."/>
            <person name="Ulrich A."/>
            <person name="Rohe L."/>
            <person name="Kolb S."/>
            <person name="Schloter M."/>
            <person name="Horn M.A."/>
            <person name="Augustin J."/>
        </authorList>
    </citation>
    <scope>NUCLEOTIDE SEQUENCE [LARGE SCALE GENOMIC DNA]</scope>
    <source>
        <strain evidence="3 4">S4-C24</strain>
    </source>
</reference>
<feature type="transmembrane region" description="Helical" evidence="1">
    <location>
        <begin position="107"/>
        <end position="125"/>
    </location>
</feature>
<feature type="transmembrane region" description="Helical" evidence="1">
    <location>
        <begin position="215"/>
        <end position="236"/>
    </location>
</feature>
<keyword evidence="1" id="KW-0812">Transmembrane</keyword>
<dbReference type="Proteomes" id="UP000829069">
    <property type="component" value="Chromosome"/>
</dbReference>
<feature type="transmembrane region" description="Helical" evidence="1">
    <location>
        <begin position="182"/>
        <end position="203"/>
    </location>
</feature>
<proteinExistence type="predicted"/>
<evidence type="ECO:0000313" key="3">
    <source>
        <dbReference type="EMBL" id="UNK44794.1"/>
    </source>
</evidence>
<sequence>MPSASTGRRIAGIDAARGIALLGMMATHIFAPWTAGTNPEPNFVGLVLSGRSSALFAVLAGVGLALLTGGSRGHQGGSLAADRGGIAVRALLIATVGMMLGTLEVNVAVILVHYAVLFLCALPFLQLRRRVLALWAAGWIILSPVLAHLLRPVAEAAVDPAELGHNPMVYDLLTPATLLSDLFLTGYYPVVQWLGYLLAGLLIGRLELQRTGVQLGLLAGGAVLAVAAKAGSWLVMDRLGGYAEVAATESAQRADFDLVYQVNMSWIEQRGSWWWLGGSSPHSGTSFDLLHTVGTSAVVLAACLLLTSRLPWLLLPLSGAGAMTLTLYSAHVWVLSTLPPTAPDLPVYLWQAVAAMVIGMVFHALGWRGPFELVISTASRLTRDALKPTGSRSR</sequence>
<name>A0ABY3WAM8_9MICC</name>
<keyword evidence="1" id="KW-1133">Transmembrane helix</keyword>
<dbReference type="Pfam" id="PF07786">
    <property type="entry name" value="HGSNAT_cat"/>
    <property type="match status" value="1"/>
</dbReference>
<accession>A0ABY3WAM8</accession>
<protein>
    <submittedName>
        <fullName evidence="3">DUF1624 domain-containing protein</fullName>
    </submittedName>
</protein>
<evidence type="ECO:0000259" key="2">
    <source>
        <dbReference type="Pfam" id="PF07786"/>
    </source>
</evidence>
<feature type="transmembrane region" description="Helical" evidence="1">
    <location>
        <begin position="132"/>
        <end position="150"/>
    </location>
</feature>
<dbReference type="InterPro" id="IPR012429">
    <property type="entry name" value="HGSNAT_cat"/>
</dbReference>
<organism evidence="3 4">
    <name type="scientific">Arthrobacter sulfonylureivorans</name>
    <dbReference type="NCBI Taxonomy" id="2486855"/>
    <lineage>
        <taxon>Bacteria</taxon>
        <taxon>Bacillati</taxon>
        <taxon>Actinomycetota</taxon>
        <taxon>Actinomycetes</taxon>
        <taxon>Micrococcales</taxon>
        <taxon>Micrococcaceae</taxon>
        <taxon>Arthrobacter</taxon>
    </lineage>
</organism>
<feature type="transmembrane region" description="Helical" evidence="1">
    <location>
        <begin position="12"/>
        <end position="31"/>
    </location>
</feature>
<feature type="transmembrane region" description="Helical" evidence="1">
    <location>
        <begin position="43"/>
        <end position="67"/>
    </location>
</feature>
<keyword evidence="4" id="KW-1185">Reference proteome</keyword>
<dbReference type="EMBL" id="CP093326">
    <property type="protein sequence ID" value="UNK44794.1"/>
    <property type="molecule type" value="Genomic_DNA"/>
</dbReference>
<evidence type="ECO:0000313" key="4">
    <source>
        <dbReference type="Proteomes" id="UP000829069"/>
    </source>
</evidence>
<feature type="transmembrane region" description="Helical" evidence="1">
    <location>
        <begin position="289"/>
        <end position="306"/>
    </location>
</feature>
<dbReference type="RefSeq" id="WP_241913160.1">
    <property type="nucleotide sequence ID" value="NZ_CP093326.1"/>
</dbReference>
<dbReference type="PANTHER" id="PTHR30590">
    <property type="entry name" value="INNER MEMBRANE PROTEIN"/>
    <property type="match status" value="1"/>
</dbReference>